<keyword evidence="12" id="KW-0479">Metal-binding</keyword>
<dbReference type="HAMAP" id="MF_00454">
    <property type="entry name" value="FluC"/>
    <property type="match status" value="1"/>
</dbReference>
<dbReference type="PANTHER" id="PTHR28259">
    <property type="entry name" value="FLUORIDE EXPORT PROTEIN 1-RELATED"/>
    <property type="match status" value="1"/>
</dbReference>
<keyword evidence="5 12" id="KW-1133">Transmembrane helix</keyword>
<keyword evidence="7 12" id="KW-0406">Ion transport</keyword>
<accession>A0A7U8C7N6</accession>
<keyword evidence="3" id="KW-0997">Cell inner membrane</keyword>
<dbReference type="Pfam" id="PF02537">
    <property type="entry name" value="CRCB"/>
    <property type="match status" value="1"/>
</dbReference>
<evidence type="ECO:0000313" key="14">
    <source>
        <dbReference type="Proteomes" id="UP000002171"/>
    </source>
</evidence>
<evidence type="ECO:0000256" key="12">
    <source>
        <dbReference type="HAMAP-Rule" id="MF_00454"/>
    </source>
</evidence>
<evidence type="ECO:0000256" key="4">
    <source>
        <dbReference type="ARBA" id="ARBA00022692"/>
    </source>
</evidence>
<protein>
    <recommendedName>
        <fullName evidence="12">Fluoride-specific ion channel FluC</fullName>
    </recommendedName>
</protein>
<proteinExistence type="inferred from homology"/>
<dbReference type="PANTHER" id="PTHR28259:SF1">
    <property type="entry name" value="FLUORIDE EXPORT PROTEIN 1-RELATED"/>
    <property type="match status" value="1"/>
</dbReference>
<comment type="similarity">
    <text evidence="10 12">Belongs to the fluoride channel Fluc/FEX (TC 1.A.43) family.</text>
</comment>
<evidence type="ECO:0000256" key="3">
    <source>
        <dbReference type="ARBA" id="ARBA00022519"/>
    </source>
</evidence>
<feature type="transmembrane region" description="Helical" evidence="12">
    <location>
        <begin position="96"/>
        <end position="119"/>
    </location>
</feature>
<keyword evidence="8 12" id="KW-0472">Membrane</keyword>
<keyword evidence="2 12" id="KW-1003">Cell membrane</keyword>
<comment type="function">
    <text evidence="12">Fluoride-specific ion channel. Important for reducing fluoride concentration in the cell, thus reducing its toxicity.</text>
</comment>
<dbReference type="InterPro" id="IPR003691">
    <property type="entry name" value="FluC"/>
</dbReference>
<dbReference type="GO" id="GO:0046872">
    <property type="term" value="F:metal ion binding"/>
    <property type="evidence" value="ECO:0007669"/>
    <property type="project" value="UniProtKB-KW"/>
</dbReference>
<keyword evidence="9 12" id="KW-0407">Ion channel</keyword>
<evidence type="ECO:0000256" key="5">
    <source>
        <dbReference type="ARBA" id="ARBA00022989"/>
    </source>
</evidence>
<dbReference type="GO" id="GO:0140114">
    <property type="term" value="P:cellular detoxification of fluoride"/>
    <property type="evidence" value="ECO:0007669"/>
    <property type="project" value="UniProtKB-UniRule"/>
</dbReference>
<reference evidence="13 14" key="1">
    <citation type="submission" date="2006-02" db="EMBL/GenBank/DDBJ databases">
        <authorList>
            <person name="Pinhassi J."/>
            <person name="Pedros-Alio C."/>
            <person name="Ferriera S."/>
            <person name="Johnson J."/>
            <person name="Kravitz S."/>
            <person name="Halpern A."/>
            <person name="Remington K."/>
            <person name="Beeson K."/>
            <person name="Tran B."/>
            <person name="Rogers Y.-H."/>
            <person name="Friedman R."/>
            <person name="Venter J.C."/>
        </authorList>
    </citation>
    <scope>NUCLEOTIDE SEQUENCE [LARGE SCALE GENOMIC DNA]</scope>
    <source>
        <strain evidence="13 14">MED92</strain>
    </source>
</reference>
<evidence type="ECO:0000256" key="11">
    <source>
        <dbReference type="ARBA" id="ARBA00035585"/>
    </source>
</evidence>
<feature type="transmembrane region" description="Helical" evidence="12">
    <location>
        <begin position="67"/>
        <end position="90"/>
    </location>
</feature>
<dbReference type="AlphaFoldDB" id="A0A7U8C7N6"/>
<evidence type="ECO:0000256" key="6">
    <source>
        <dbReference type="ARBA" id="ARBA00023053"/>
    </source>
</evidence>
<dbReference type="EMBL" id="AAOW01000004">
    <property type="protein sequence ID" value="EAR62176.1"/>
    <property type="molecule type" value="Genomic_DNA"/>
</dbReference>
<dbReference type="GO" id="GO:0062054">
    <property type="term" value="F:fluoride channel activity"/>
    <property type="evidence" value="ECO:0007669"/>
    <property type="project" value="UniProtKB-UniRule"/>
</dbReference>
<comment type="subcellular location">
    <subcellularLocation>
        <location evidence="1 12">Cell membrane</location>
        <topology evidence="1 12">Multi-pass membrane protein</topology>
    </subcellularLocation>
</comment>
<keyword evidence="6 12" id="KW-0915">Sodium</keyword>
<comment type="catalytic activity">
    <reaction evidence="11">
        <text>fluoride(in) = fluoride(out)</text>
        <dbReference type="Rhea" id="RHEA:76159"/>
        <dbReference type="ChEBI" id="CHEBI:17051"/>
    </reaction>
    <physiologicalReaction direction="left-to-right" evidence="11">
        <dbReference type="Rhea" id="RHEA:76160"/>
    </physiologicalReaction>
</comment>
<dbReference type="GO" id="GO:0005886">
    <property type="term" value="C:plasma membrane"/>
    <property type="evidence" value="ECO:0007669"/>
    <property type="project" value="UniProtKB-SubCell"/>
</dbReference>
<evidence type="ECO:0000256" key="7">
    <source>
        <dbReference type="ARBA" id="ARBA00023065"/>
    </source>
</evidence>
<feature type="binding site" evidence="12">
    <location>
        <position position="77"/>
    </location>
    <ligand>
        <name>Na(+)</name>
        <dbReference type="ChEBI" id="CHEBI:29101"/>
        <note>structural</note>
    </ligand>
</feature>
<feature type="binding site" evidence="12">
    <location>
        <position position="74"/>
    </location>
    <ligand>
        <name>Na(+)</name>
        <dbReference type="ChEBI" id="CHEBI:29101"/>
        <note>structural</note>
    </ligand>
</feature>
<evidence type="ECO:0000313" key="13">
    <source>
        <dbReference type="EMBL" id="EAR62176.1"/>
    </source>
</evidence>
<comment type="caution">
    <text evidence="13">The sequence shown here is derived from an EMBL/GenBank/DDBJ whole genome shotgun (WGS) entry which is preliminary data.</text>
</comment>
<evidence type="ECO:0000256" key="10">
    <source>
        <dbReference type="ARBA" id="ARBA00035120"/>
    </source>
</evidence>
<dbReference type="OrthoDB" id="9806299at2"/>
<keyword evidence="14" id="KW-1185">Reference proteome</keyword>
<feature type="transmembrane region" description="Helical" evidence="12">
    <location>
        <begin position="33"/>
        <end position="55"/>
    </location>
</feature>
<evidence type="ECO:0000256" key="8">
    <source>
        <dbReference type="ARBA" id="ARBA00023136"/>
    </source>
</evidence>
<evidence type="ECO:0000256" key="1">
    <source>
        <dbReference type="ARBA" id="ARBA00004651"/>
    </source>
</evidence>
<sequence>MQHLIAIAIGGALGALGRYWVSGLLNNAEHRIPYGTLTCNVVGSFLMGICFVLILEKSRLSPEMRPLLMVGFMGAFTTFSTFSLETIAMLQEGHVMSAAIYISLSVLLCLIALYGGLWFTRLF</sequence>
<dbReference type="Proteomes" id="UP000002171">
    <property type="component" value="Unassembled WGS sequence"/>
</dbReference>
<comment type="activity regulation">
    <text evidence="12">Na(+) is not transported, but it plays an essential structural role and its presence is essential for fluoride channel function.</text>
</comment>
<evidence type="ECO:0000256" key="9">
    <source>
        <dbReference type="ARBA" id="ARBA00023303"/>
    </source>
</evidence>
<keyword evidence="4 12" id="KW-0812">Transmembrane</keyword>
<keyword evidence="12" id="KW-0813">Transport</keyword>
<organism evidence="13 14">
    <name type="scientific">Neptuniibacter caesariensis</name>
    <dbReference type="NCBI Taxonomy" id="207954"/>
    <lineage>
        <taxon>Bacteria</taxon>
        <taxon>Pseudomonadati</taxon>
        <taxon>Pseudomonadota</taxon>
        <taxon>Gammaproteobacteria</taxon>
        <taxon>Oceanospirillales</taxon>
        <taxon>Oceanospirillaceae</taxon>
        <taxon>Neptuniibacter</taxon>
    </lineage>
</organism>
<gene>
    <name evidence="12" type="primary">fluC</name>
    <name evidence="12" type="synonym">crcB</name>
    <name evidence="13" type="ORF">MED92_10734</name>
</gene>
<dbReference type="NCBIfam" id="TIGR00494">
    <property type="entry name" value="crcB"/>
    <property type="match status" value="1"/>
</dbReference>
<evidence type="ECO:0000256" key="2">
    <source>
        <dbReference type="ARBA" id="ARBA00022475"/>
    </source>
</evidence>
<dbReference type="RefSeq" id="WP_007019813.1">
    <property type="nucleotide sequence ID" value="NZ_CH724125.1"/>
</dbReference>
<name>A0A7U8C7N6_NEPCE</name>